<accession>A0ABT6ARU6</accession>
<evidence type="ECO:0000256" key="2">
    <source>
        <dbReference type="ARBA" id="ARBA00023315"/>
    </source>
</evidence>
<evidence type="ECO:0000259" key="3">
    <source>
        <dbReference type="Pfam" id="PF08541"/>
    </source>
</evidence>
<protein>
    <submittedName>
        <fullName evidence="5">3-oxoacyl-[acyl-carrier-protein] synthase III C-terminal domain-containing protein</fullName>
    </submittedName>
</protein>
<evidence type="ECO:0000259" key="4">
    <source>
        <dbReference type="Pfam" id="PF08545"/>
    </source>
</evidence>
<evidence type="ECO:0000313" key="6">
    <source>
        <dbReference type="Proteomes" id="UP001216674"/>
    </source>
</evidence>
<dbReference type="PANTHER" id="PTHR34069:SF2">
    <property type="entry name" value="BETA-KETOACYL-[ACYL-CARRIER-PROTEIN] SYNTHASE III"/>
    <property type="match status" value="1"/>
</dbReference>
<dbReference type="Pfam" id="PF08545">
    <property type="entry name" value="ACP_syn_III"/>
    <property type="match status" value="1"/>
</dbReference>
<sequence>MRIEGISFLPASRKMSNADVLEEVRKNSAQRFEGDLDKALNYIKWMLDGTSIESRYWFADDERPLDLMVRACRDAMDQAECGPEDIDLLIYTGNCRGFIEPGDSYFVANALGMDRVDCFDVLDACMAWTRACDIAQSHFVSGRYKRALIVNAESYFVPGGVAYPSNFQLTNLRDIAYCFSAYCGGDGASATILSADDDNRWFFKYLSVKTGVDLCTIPLGGYEKRSPPSNKIGLNGIGAFTSFSSQVFNYSAYMEESLRLLTPYRDQIKMVFPHTGGSVPAYQKWADTCGFGDRMRYIFPQYGNVGSASIPAAIAVHASNGELQRGDRIGFWVGSSGMSFVASTFHF</sequence>
<evidence type="ECO:0000256" key="1">
    <source>
        <dbReference type="ARBA" id="ARBA00022679"/>
    </source>
</evidence>
<dbReference type="Gene3D" id="3.40.47.10">
    <property type="match status" value="2"/>
</dbReference>
<dbReference type="Pfam" id="PF08541">
    <property type="entry name" value="ACP_syn_III_C"/>
    <property type="match status" value="1"/>
</dbReference>
<name>A0ABT6ARU6_9BURK</name>
<evidence type="ECO:0000313" key="5">
    <source>
        <dbReference type="EMBL" id="MDF3835355.1"/>
    </source>
</evidence>
<dbReference type="EMBL" id="JARJLM010000351">
    <property type="protein sequence ID" value="MDF3835355.1"/>
    <property type="molecule type" value="Genomic_DNA"/>
</dbReference>
<dbReference type="RefSeq" id="WP_276266162.1">
    <property type="nucleotide sequence ID" value="NZ_JARJLM010000351.1"/>
</dbReference>
<feature type="domain" description="Beta-ketoacyl-[acyl-carrier-protein] synthase III C-terminal" evidence="3">
    <location>
        <begin position="266"/>
        <end position="345"/>
    </location>
</feature>
<dbReference type="InterPro" id="IPR016039">
    <property type="entry name" value="Thiolase-like"/>
</dbReference>
<dbReference type="InterPro" id="IPR013751">
    <property type="entry name" value="ACP_syn_III_N"/>
</dbReference>
<feature type="domain" description="Beta-ketoacyl-[acyl-carrier-protein] synthase III N-terminal" evidence="4">
    <location>
        <begin position="119"/>
        <end position="201"/>
    </location>
</feature>
<keyword evidence="1" id="KW-0808">Transferase</keyword>
<organism evidence="5 6">
    <name type="scientific">Cupriavidus basilensis</name>
    <dbReference type="NCBI Taxonomy" id="68895"/>
    <lineage>
        <taxon>Bacteria</taxon>
        <taxon>Pseudomonadati</taxon>
        <taxon>Pseudomonadota</taxon>
        <taxon>Betaproteobacteria</taxon>
        <taxon>Burkholderiales</taxon>
        <taxon>Burkholderiaceae</taxon>
        <taxon>Cupriavidus</taxon>
    </lineage>
</organism>
<dbReference type="InterPro" id="IPR013747">
    <property type="entry name" value="ACP_syn_III_C"/>
</dbReference>
<keyword evidence="2" id="KW-0012">Acyltransferase</keyword>
<reference evidence="5 6" key="1">
    <citation type="submission" date="2023-03" db="EMBL/GenBank/DDBJ databases">
        <title>Draft assemblies of triclosan tolerant bacteria isolated from returned activated sludge.</title>
        <authorList>
            <person name="Van Hamelsveld S."/>
        </authorList>
    </citation>
    <scope>NUCLEOTIDE SEQUENCE [LARGE SCALE GENOMIC DNA]</scope>
    <source>
        <strain evidence="5 6">GW210010_S58</strain>
    </source>
</reference>
<proteinExistence type="predicted"/>
<dbReference type="Proteomes" id="UP001216674">
    <property type="component" value="Unassembled WGS sequence"/>
</dbReference>
<gene>
    <name evidence="5" type="ORF">P3W85_20695</name>
</gene>
<keyword evidence="6" id="KW-1185">Reference proteome</keyword>
<dbReference type="SUPFAM" id="SSF53901">
    <property type="entry name" value="Thiolase-like"/>
    <property type="match status" value="2"/>
</dbReference>
<dbReference type="PANTHER" id="PTHR34069">
    <property type="entry name" value="3-OXOACYL-[ACYL-CARRIER-PROTEIN] SYNTHASE 3"/>
    <property type="match status" value="1"/>
</dbReference>
<comment type="caution">
    <text evidence="5">The sequence shown here is derived from an EMBL/GenBank/DDBJ whole genome shotgun (WGS) entry which is preliminary data.</text>
</comment>